<dbReference type="RefSeq" id="WP_054582135.1">
    <property type="nucleotide sequence ID" value="NZ_CP012808.1"/>
</dbReference>
<evidence type="ECO:0000256" key="2">
    <source>
        <dbReference type="ARBA" id="ARBA00023125"/>
    </source>
</evidence>
<reference evidence="5 6" key="1">
    <citation type="journal article" date="2015" name="Int. J. Syst. Evol. Microbiol.">
        <title>Acinetobacter equi sp. nov. isolated from horse faeces.</title>
        <authorList>
            <person name="Poppel M.T."/>
            <person name="Skiebe E."/>
            <person name="Laue M."/>
            <person name="Bergmann H."/>
            <person name="Ebersberger I."/>
            <person name="Garn T."/>
            <person name="Fruth A."/>
            <person name="Baumgardt S."/>
            <person name="Busse H.J."/>
            <person name="Wilharm G."/>
        </authorList>
    </citation>
    <scope>NUCLEOTIDE SEQUENCE [LARGE SCALE GENOMIC DNA]</scope>
    <source>
        <strain evidence="5 6">114</strain>
    </source>
</reference>
<keyword evidence="1" id="KW-0805">Transcription regulation</keyword>
<evidence type="ECO:0000313" key="5">
    <source>
        <dbReference type="EMBL" id="ALH96252.1"/>
    </source>
</evidence>
<dbReference type="PANTHER" id="PTHR47894">
    <property type="entry name" value="HTH-TYPE TRANSCRIPTIONAL REGULATOR GADX"/>
    <property type="match status" value="1"/>
</dbReference>
<dbReference type="InterPro" id="IPR032687">
    <property type="entry name" value="AraC-type_N"/>
</dbReference>
<evidence type="ECO:0000256" key="3">
    <source>
        <dbReference type="ARBA" id="ARBA00023163"/>
    </source>
</evidence>
<protein>
    <submittedName>
        <fullName evidence="5">AraC family transcriptional regulator</fullName>
    </submittedName>
</protein>
<dbReference type="PANTHER" id="PTHR47894:SF1">
    <property type="entry name" value="HTH-TYPE TRANSCRIPTIONAL REGULATOR VQSM"/>
    <property type="match status" value="1"/>
</dbReference>
<dbReference type="PROSITE" id="PS01124">
    <property type="entry name" value="HTH_ARAC_FAMILY_2"/>
    <property type="match status" value="1"/>
</dbReference>
<name>A0A0N9W379_9GAMM</name>
<feature type="domain" description="HTH araC/xylS-type" evidence="4">
    <location>
        <begin position="239"/>
        <end position="335"/>
    </location>
</feature>
<dbReference type="KEGG" id="aei:AOY20_12280"/>
<gene>
    <name evidence="5" type="ORF">AOY20_12280</name>
</gene>
<dbReference type="Pfam" id="PF12833">
    <property type="entry name" value="HTH_18"/>
    <property type="match status" value="1"/>
</dbReference>
<dbReference type="OrthoDB" id="5582699at2"/>
<dbReference type="GO" id="GO:0000976">
    <property type="term" value="F:transcription cis-regulatory region binding"/>
    <property type="evidence" value="ECO:0007669"/>
    <property type="project" value="TreeGrafter"/>
</dbReference>
<accession>A0A0N9W379</accession>
<organism evidence="5 6">
    <name type="scientific">Acinetobacter equi</name>
    <dbReference type="NCBI Taxonomy" id="1324350"/>
    <lineage>
        <taxon>Bacteria</taxon>
        <taxon>Pseudomonadati</taxon>
        <taxon>Pseudomonadota</taxon>
        <taxon>Gammaproteobacteria</taxon>
        <taxon>Moraxellales</taxon>
        <taxon>Moraxellaceae</taxon>
        <taxon>Acinetobacter</taxon>
    </lineage>
</organism>
<dbReference type="GO" id="GO:0003700">
    <property type="term" value="F:DNA-binding transcription factor activity"/>
    <property type="evidence" value="ECO:0007669"/>
    <property type="project" value="InterPro"/>
</dbReference>
<dbReference type="Pfam" id="PF12625">
    <property type="entry name" value="Arabinose_bd"/>
    <property type="match status" value="1"/>
</dbReference>
<keyword evidence="6" id="KW-1185">Reference proteome</keyword>
<evidence type="ECO:0000313" key="6">
    <source>
        <dbReference type="Proteomes" id="UP000064939"/>
    </source>
</evidence>
<keyword evidence="2" id="KW-0238">DNA-binding</keyword>
<dbReference type="AlphaFoldDB" id="A0A0N9W379"/>
<dbReference type="SUPFAM" id="SSF46689">
    <property type="entry name" value="Homeodomain-like"/>
    <property type="match status" value="1"/>
</dbReference>
<dbReference type="GO" id="GO:0005829">
    <property type="term" value="C:cytosol"/>
    <property type="evidence" value="ECO:0007669"/>
    <property type="project" value="TreeGrafter"/>
</dbReference>
<dbReference type="InterPro" id="IPR018060">
    <property type="entry name" value="HTH_AraC"/>
</dbReference>
<evidence type="ECO:0000259" key="4">
    <source>
        <dbReference type="PROSITE" id="PS01124"/>
    </source>
</evidence>
<dbReference type="SMART" id="SM00342">
    <property type="entry name" value="HTH_ARAC"/>
    <property type="match status" value="1"/>
</dbReference>
<evidence type="ECO:0000256" key="1">
    <source>
        <dbReference type="ARBA" id="ARBA00023015"/>
    </source>
</evidence>
<dbReference type="InterPro" id="IPR009057">
    <property type="entry name" value="Homeodomain-like_sf"/>
</dbReference>
<dbReference type="Proteomes" id="UP000064939">
    <property type="component" value="Chromosome"/>
</dbReference>
<dbReference type="STRING" id="1324350.AOY20_12280"/>
<proteinExistence type="predicted"/>
<keyword evidence="3" id="KW-0804">Transcription</keyword>
<dbReference type="EMBL" id="CP012808">
    <property type="protein sequence ID" value="ALH96252.1"/>
    <property type="molecule type" value="Genomic_DNA"/>
</dbReference>
<dbReference type="Gene3D" id="1.10.10.60">
    <property type="entry name" value="Homeodomain-like"/>
    <property type="match status" value="1"/>
</dbReference>
<sequence>MKRSTLSLMYLIQGMCNAGIDLNEKLSHLGLKVEAIDPSSIINVHLEQEILNVLCQHFVEYDGLNIGQHYTLAGYGPLLMLLVSSPNIETALQKAVQFCRLTHLGGQLEYSSIKEQIVIEYHPLGFNNEMDRFIAQCEVAGTFKFLENLYQMMQLSFPQICVELPFNEPKSQHDQGEYQKIYGANVRFNSDSARFWLNKDILKVEIPSYDPITFHIYEQKCIKALKRLSEKEKFPSIVQRVRDYLVLQHSNMPTMAETAQVLKIPERTLRHQLQQHQTSYKKIREDIIKHKAVEMIEYKKYSIEMISELLGYSEPSAFNHAFKRWFGQSPRQYLK</sequence>